<reference evidence="11" key="1">
    <citation type="submission" date="2023-07" db="EMBL/GenBank/DDBJ databases">
        <title>Whole genome shotgun sequence of Streptomyces cacaoi subsp. asoensis NBRC 13813.</title>
        <authorList>
            <person name="Komaki H."/>
            <person name="Tamura T."/>
        </authorList>
    </citation>
    <scope>NUCLEOTIDE SEQUENCE [LARGE SCALE GENOMIC DNA]</scope>
    <source>
        <strain evidence="11">NBRC 13813</strain>
    </source>
</reference>
<dbReference type="CDD" id="cd04489">
    <property type="entry name" value="ExoVII_LU_OBF"/>
    <property type="match status" value="1"/>
</dbReference>
<feature type="domain" description="Exonuclease VII large subunit C-terminal" evidence="8">
    <location>
        <begin position="164"/>
        <end position="385"/>
    </location>
</feature>
<dbReference type="NCBIfam" id="TIGR00237">
    <property type="entry name" value="xseA"/>
    <property type="match status" value="1"/>
</dbReference>
<dbReference type="EC" id="3.1.11.6" evidence="5"/>
<feature type="region of interest" description="Disordered" evidence="7">
    <location>
        <begin position="437"/>
        <end position="456"/>
    </location>
</feature>
<organism evidence="10 11">
    <name type="scientific">Streptomyces asoensis</name>
    <dbReference type="NCBI Taxonomy" id="249586"/>
    <lineage>
        <taxon>Bacteria</taxon>
        <taxon>Bacillati</taxon>
        <taxon>Actinomycetota</taxon>
        <taxon>Actinomycetes</taxon>
        <taxon>Kitasatosporales</taxon>
        <taxon>Streptomycetaceae</taxon>
        <taxon>Streptomyces</taxon>
    </lineage>
</organism>
<comment type="caution">
    <text evidence="10">The sequence shown here is derived from an EMBL/GenBank/DDBJ whole genome shotgun (WGS) entry which is preliminary data.</text>
</comment>
<evidence type="ECO:0000256" key="4">
    <source>
        <dbReference type="ARBA" id="ARBA00022839"/>
    </source>
</evidence>
<protein>
    <recommendedName>
        <fullName evidence="5">Exodeoxyribonuclease 7 large subunit</fullName>
        <ecNumber evidence="5">3.1.11.6</ecNumber>
    </recommendedName>
    <alternativeName>
        <fullName evidence="5">Exodeoxyribonuclease VII large subunit</fullName>
        <shortName evidence="5">Exonuclease VII large subunit</shortName>
    </alternativeName>
</protein>
<dbReference type="Pfam" id="PF13742">
    <property type="entry name" value="tRNA_anti_2"/>
    <property type="match status" value="1"/>
</dbReference>
<evidence type="ECO:0000313" key="11">
    <source>
        <dbReference type="Proteomes" id="UP000649259"/>
    </source>
</evidence>
<keyword evidence="2 5" id="KW-0540">Nuclease</keyword>
<comment type="function">
    <text evidence="5">Bidirectionally degrades single-stranded DNA into large acid-insoluble oligonucleotides, which are then degraded further into small acid-soluble oligonucleotides.</text>
</comment>
<evidence type="ECO:0000256" key="6">
    <source>
        <dbReference type="RuleBase" id="RU004355"/>
    </source>
</evidence>
<keyword evidence="11" id="KW-1185">Reference proteome</keyword>
<dbReference type="Pfam" id="PF02601">
    <property type="entry name" value="Exonuc_VII_L"/>
    <property type="match status" value="1"/>
</dbReference>
<evidence type="ECO:0000256" key="2">
    <source>
        <dbReference type="ARBA" id="ARBA00022722"/>
    </source>
</evidence>
<comment type="subunit">
    <text evidence="5">Heterooligomer composed of large and small subunits.</text>
</comment>
<comment type="similarity">
    <text evidence="5 6">Belongs to the XseA family.</text>
</comment>
<dbReference type="EMBL" id="BNEB01000005">
    <property type="protein sequence ID" value="GHI65644.1"/>
    <property type="molecule type" value="Genomic_DNA"/>
</dbReference>
<comment type="subcellular location">
    <subcellularLocation>
        <location evidence="5 6">Cytoplasm</location>
    </subcellularLocation>
</comment>
<gene>
    <name evidence="5 10" type="primary">xseA</name>
    <name evidence="10" type="ORF">Saso_72940</name>
</gene>
<accession>A0ABQ3SBY5</accession>
<dbReference type="InterPro" id="IPR025824">
    <property type="entry name" value="OB-fold_nuc-bd_dom"/>
</dbReference>
<evidence type="ECO:0000256" key="5">
    <source>
        <dbReference type="HAMAP-Rule" id="MF_00378"/>
    </source>
</evidence>
<evidence type="ECO:0000313" key="10">
    <source>
        <dbReference type="EMBL" id="GHI65644.1"/>
    </source>
</evidence>
<evidence type="ECO:0000256" key="3">
    <source>
        <dbReference type="ARBA" id="ARBA00022801"/>
    </source>
</evidence>
<evidence type="ECO:0000256" key="1">
    <source>
        <dbReference type="ARBA" id="ARBA00022490"/>
    </source>
</evidence>
<dbReference type="InterPro" id="IPR020579">
    <property type="entry name" value="Exonuc_VII_lsu_C"/>
</dbReference>
<dbReference type="Proteomes" id="UP000649259">
    <property type="component" value="Unassembled WGS sequence"/>
</dbReference>
<comment type="catalytic activity">
    <reaction evidence="5 6">
        <text>Exonucleolytic cleavage in either 5'- to 3'- or 3'- to 5'-direction to yield nucleoside 5'-phosphates.</text>
        <dbReference type="EC" id="3.1.11.6"/>
    </reaction>
</comment>
<keyword evidence="3 5" id="KW-0378">Hydrolase</keyword>
<proteinExistence type="inferred from homology"/>
<evidence type="ECO:0000259" key="9">
    <source>
        <dbReference type="Pfam" id="PF13742"/>
    </source>
</evidence>
<feature type="domain" description="OB-fold nucleic acid binding" evidence="9">
    <location>
        <begin position="47"/>
        <end position="140"/>
    </location>
</feature>
<sequence length="456" mass="49437">MCPIVRVRPAAPGVRRPAFAERSPGLSVAADSLGRMAVNTSADAPLPVGEVSRLIGSWIDRLGAVWVEGQITQLSRRPGAGVVFLTLRDPARDISVGVTCFRQVFEAVADVVGEGARVVVHAKPEWYAPRGQLSLRAVEIRPVGVGELLARLEQLKKSLAAEGLFAPARKKPLPFLPQLVGLVCGRASAAERDVLENARHRWPAVRFEVRNVAVQGVHAVTQVVQAVKELDALDEVDVIIVARGGGSVEDLLPFSDERLVRAVADCRTPVVSAIGHEPDSPLLDHVADLRASTPTDAAKKVVPDVGEELERVRMLRGRARRCAQAFLEREERGLAHALARPVMQDPHRMVDERADHVSSLTDRSRRTLGHLLDRADSELTHTHARVVALSPAATLKRGYAVLQKADGHVVRDPAEVTAAETLRARVAEGEFTVRTEDVGGRVRSGDQAADDNDDRE</sequence>
<evidence type="ECO:0000259" key="8">
    <source>
        <dbReference type="Pfam" id="PF02601"/>
    </source>
</evidence>
<keyword evidence="1 5" id="KW-0963">Cytoplasm</keyword>
<keyword evidence="4 5" id="KW-0269">Exonuclease</keyword>
<dbReference type="PANTHER" id="PTHR30008">
    <property type="entry name" value="EXODEOXYRIBONUCLEASE 7 LARGE SUBUNIT"/>
    <property type="match status" value="1"/>
</dbReference>
<dbReference type="InterPro" id="IPR003753">
    <property type="entry name" value="Exonuc_VII_L"/>
</dbReference>
<dbReference type="PANTHER" id="PTHR30008:SF0">
    <property type="entry name" value="EXODEOXYRIBONUCLEASE 7 LARGE SUBUNIT"/>
    <property type="match status" value="1"/>
</dbReference>
<dbReference type="HAMAP" id="MF_00378">
    <property type="entry name" value="Exonuc_7_L"/>
    <property type="match status" value="1"/>
</dbReference>
<evidence type="ECO:0000256" key="7">
    <source>
        <dbReference type="SAM" id="MobiDB-lite"/>
    </source>
</evidence>
<name>A0ABQ3SBY5_9ACTN</name>